<organism evidence="1 2">
    <name type="scientific">Sedimentibacter hydroxybenzoicus DSM 7310</name>
    <dbReference type="NCBI Taxonomy" id="1123245"/>
    <lineage>
        <taxon>Bacteria</taxon>
        <taxon>Bacillati</taxon>
        <taxon>Bacillota</taxon>
        <taxon>Tissierellia</taxon>
        <taxon>Sedimentibacter</taxon>
    </lineage>
</organism>
<protein>
    <submittedName>
        <fullName evidence="1">Uncharacterized protein</fullName>
    </submittedName>
</protein>
<dbReference type="EMBL" id="JACBNQ010000002">
    <property type="protein sequence ID" value="NYB73385.1"/>
    <property type="molecule type" value="Genomic_DNA"/>
</dbReference>
<dbReference type="Proteomes" id="UP000611629">
    <property type="component" value="Unassembled WGS sequence"/>
</dbReference>
<evidence type="ECO:0000313" key="1">
    <source>
        <dbReference type="EMBL" id="NYB73385.1"/>
    </source>
</evidence>
<name>A0A974BIQ1_SEDHY</name>
<accession>A0A974BIQ1</accession>
<gene>
    <name evidence="1" type="ORF">HZF24_04445</name>
</gene>
<keyword evidence="2" id="KW-1185">Reference proteome</keyword>
<dbReference type="RefSeq" id="WP_179237064.1">
    <property type="nucleotide sequence ID" value="NZ_JACBNQ010000002.1"/>
</dbReference>
<evidence type="ECO:0000313" key="2">
    <source>
        <dbReference type="Proteomes" id="UP000611629"/>
    </source>
</evidence>
<reference evidence="1" key="1">
    <citation type="submission" date="2020-07" db="EMBL/GenBank/DDBJ databases">
        <title>Genomic analysis of a strain of Sedimentibacter Hydroxybenzoicus DSM7310.</title>
        <authorList>
            <person name="Ma S."/>
        </authorList>
    </citation>
    <scope>NUCLEOTIDE SEQUENCE</scope>
    <source>
        <strain evidence="1">DSM 7310</strain>
    </source>
</reference>
<proteinExistence type="predicted"/>
<comment type="caution">
    <text evidence="1">The sequence shown here is derived from an EMBL/GenBank/DDBJ whole genome shotgun (WGS) entry which is preliminary data.</text>
</comment>
<dbReference type="AlphaFoldDB" id="A0A974BIQ1"/>
<sequence length="141" mass="16181">MIAEKAGYDIKRYEVKDFTNEGLKKIRKQIIKVNSEMAIDAYEEVYTGQEQEFMSNQIVRLNIMDKISQIDDIDSLDKIRDLTESLANKDNVEVVKNAFILLAETALDESNGFDESNVRALKTILSVFWNIIKKLDSEVQA</sequence>